<dbReference type="GO" id="GO:0016887">
    <property type="term" value="F:ATP hydrolysis activity"/>
    <property type="evidence" value="ECO:0007669"/>
    <property type="project" value="InterPro"/>
</dbReference>
<dbReference type="OrthoDB" id="5186at2759"/>
<feature type="domain" description="ATPase dynein-related AAA" evidence="2">
    <location>
        <begin position="508"/>
        <end position="666"/>
    </location>
</feature>
<dbReference type="GO" id="GO:0005524">
    <property type="term" value="F:ATP binding"/>
    <property type="evidence" value="ECO:0007669"/>
    <property type="project" value="InterPro"/>
</dbReference>
<feature type="domain" description="ATPase dynein-related AAA" evidence="2">
    <location>
        <begin position="155"/>
        <end position="311"/>
    </location>
</feature>
<organism evidence="3 4">
    <name type="scientific">Blyttiomyces helicus</name>
    <dbReference type="NCBI Taxonomy" id="388810"/>
    <lineage>
        <taxon>Eukaryota</taxon>
        <taxon>Fungi</taxon>
        <taxon>Fungi incertae sedis</taxon>
        <taxon>Chytridiomycota</taxon>
        <taxon>Chytridiomycota incertae sedis</taxon>
        <taxon>Chytridiomycetes</taxon>
        <taxon>Chytridiomycetes incertae sedis</taxon>
        <taxon>Blyttiomyces</taxon>
    </lineage>
</organism>
<dbReference type="PANTHER" id="PTHR21610">
    <property type="entry name" value="VON WILLEBRAND FACTOR A DOMAIN-CONTAINING PROTEIN 8"/>
    <property type="match status" value="1"/>
</dbReference>
<dbReference type="GO" id="GO:0005737">
    <property type="term" value="C:cytoplasm"/>
    <property type="evidence" value="ECO:0007669"/>
    <property type="project" value="TreeGrafter"/>
</dbReference>
<evidence type="ECO:0000259" key="2">
    <source>
        <dbReference type="Pfam" id="PF07728"/>
    </source>
</evidence>
<gene>
    <name evidence="3" type="ORF">BDK51DRAFT_32149</name>
</gene>
<dbReference type="AlphaFoldDB" id="A0A4P9W369"/>
<dbReference type="InterPro" id="IPR011704">
    <property type="entry name" value="ATPase_dyneun-rel_AAA"/>
</dbReference>
<dbReference type="PANTHER" id="PTHR21610:SF9">
    <property type="entry name" value="VON WILLEBRAND FACTOR A DOMAIN-CONTAINING PROTEIN 8"/>
    <property type="match status" value="1"/>
</dbReference>
<name>A0A4P9W369_9FUNG</name>
<dbReference type="EMBL" id="KZ998748">
    <property type="protein sequence ID" value="RKO85785.1"/>
    <property type="molecule type" value="Genomic_DNA"/>
</dbReference>
<feature type="non-terminal residue" evidence="3">
    <location>
        <position position="1"/>
    </location>
</feature>
<feature type="compositionally biased region" description="Pro residues" evidence="1">
    <location>
        <begin position="54"/>
        <end position="66"/>
    </location>
</feature>
<accession>A0A4P9W369</accession>
<reference evidence="4" key="1">
    <citation type="journal article" date="2018" name="Nat. Microbiol.">
        <title>Leveraging single-cell genomics to expand the fungal tree of life.</title>
        <authorList>
            <person name="Ahrendt S.R."/>
            <person name="Quandt C.A."/>
            <person name="Ciobanu D."/>
            <person name="Clum A."/>
            <person name="Salamov A."/>
            <person name="Andreopoulos B."/>
            <person name="Cheng J.F."/>
            <person name="Woyke T."/>
            <person name="Pelin A."/>
            <person name="Henrissat B."/>
            <person name="Reynolds N.K."/>
            <person name="Benny G.L."/>
            <person name="Smith M.E."/>
            <person name="James T.Y."/>
            <person name="Grigoriev I.V."/>
        </authorList>
    </citation>
    <scope>NUCLEOTIDE SEQUENCE [LARGE SCALE GENOMIC DNA]</scope>
</reference>
<dbReference type="FunFam" id="3.40.50.300:FF:000587">
    <property type="entry name" value="von Willebrand factor A domain containing 8"/>
    <property type="match status" value="1"/>
</dbReference>
<evidence type="ECO:0000313" key="4">
    <source>
        <dbReference type="Proteomes" id="UP000269721"/>
    </source>
</evidence>
<dbReference type="Pfam" id="PF07728">
    <property type="entry name" value="AAA_5"/>
    <property type="match status" value="2"/>
</dbReference>
<dbReference type="Proteomes" id="UP000269721">
    <property type="component" value="Unassembled WGS sequence"/>
</dbReference>
<keyword evidence="4" id="KW-1185">Reference proteome</keyword>
<feature type="non-terminal residue" evidence="3">
    <location>
        <position position="761"/>
    </location>
</feature>
<dbReference type="SUPFAM" id="SSF52540">
    <property type="entry name" value="P-loop containing nucleoside triphosphate hydrolases"/>
    <property type="match status" value="2"/>
</dbReference>
<proteinExistence type="predicted"/>
<evidence type="ECO:0000256" key="1">
    <source>
        <dbReference type="SAM" id="MobiDB-lite"/>
    </source>
</evidence>
<evidence type="ECO:0000313" key="3">
    <source>
        <dbReference type="EMBL" id="RKO85785.1"/>
    </source>
</evidence>
<dbReference type="Gene3D" id="3.40.50.300">
    <property type="entry name" value="P-loop containing nucleotide triphosphate hydrolases"/>
    <property type="match status" value="2"/>
</dbReference>
<protein>
    <submittedName>
        <fullName evidence="3">AAA domain-containing protein</fullName>
    </submittedName>
</protein>
<sequence>ESKISSAGGAGAALPKPGGATSHGKKVPPASWIPPGLLQRRLPWSVVGAKSSPTPSPFPSQEPPDPAGEMPDPKDSSQASRNADAAERRISQIKDILAAPASSLKTVSIGTVSVRVRDPARPDLVPRLEVPFYEASQEVLRHLQWLMQKDRLGQDVFLIGPPGEFRRNLIMKYADLAQREIEYVALSKDVTDSDLKQRREIVGGSAIYTDQAAVRAAVHGRILVLDGIEKAERNCLPIINNLLENREMSLDDGRFLVHPSRYDTLAKSHSSAEMKKWNLVRTSDEFLVIALGLPVPKYEGYPLDPPLRSRFQARNISAPTFLSQITHLAKIAPNVPQRTLERLISVSMVLRDMPVDRGITIPEFVAQLDAAATLLSRLPALDPRALLDATYPYPLLPTTDGEQRSVIETAYHRFDFLGPKAFGASAAALSSLSQAASGYRLVKLAKGPSTIVVTLEPTLLTADASGLRLLTVPAGPHPPLPVDPFTYVQTDYHSSLLVTLTILHSVGDICVIGEKGSGKSALLRVWTRGLGYNVETIPMYKDMSSRDLLQRRSTTSTGDTVWENAPLVKAALEGHIAVLDQIEILPLGTLSTLQRLITDRELVLPDGTTLIHPARHASLLRRADTTAAMLAAKKIFPIHPAFRVVAVARPASSSSPKGNWLNPEILAMFRFVVVRPLVYSEETAVIRTLCPGLDESKIKKLLTFATMLRSEQEEMGKLLSSALSTRASLSRFLPALARVALERMLESCDIIPTEGALDVAE</sequence>
<dbReference type="InterPro" id="IPR027417">
    <property type="entry name" value="P-loop_NTPase"/>
</dbReference>
<feature type="region of interest" description="Disordered" evidence="1">
    <location>
        <begin position="1"/>
        <end position="86"/>
    </location>
</feature>
<dbReference type="InterPro" id="IPR039891">
    <property type="entry name" value="VWA8"/>
</dbReference>